<dbReference type="Gene3D" id="3.40.630.30">
    <property type="match status" value="1"/>
</dbReference>
<dbReference type="RefSeq" id="WP_015869148.1">
    <property type="nucleotide sequence ID" value="NC_012785.1"/>
</dbReference>
<feature type="domain" description="N-acetyltransferase" evidence="1">
    <location>
        <begin position="1"/>
        <end position="192"/>
    </location>
</feature>
<dbReference type="eggNOG" id="COG0456">
    <property type="taxonomic scope" value="Bacteria"/>
</dbReference>
<name>C5CG10_KOSOT</name>
<dbReference type="AlphaFoldDB" id="C5CG10"/>
<gene>
    <name evidence="2" type="ordered locus">Kole_1822</name>
</gene>
<keyword evidence="3" id="KW-1185">Reference proteome</keyword>
<protein>
    <recommendedName>
        <fullName evidence="1">N-acetyltransferase domain-containing protein</fullName>
    </recommendedName>
</protein>
<organism evidence="2 3">
    <name type="scientific">Kosmotoga olearia (strain ATCC BAA-1733 / DSM 21960 / TBF 19.5.1)</name>
    <dbReference type="NCBI Taxonomy" id="521045"/>
    <lineage>
        <taxon>Bacteria</taxon>
        <taxon>Thermotogati</taxon>
        <taxon>Thermotogota</taxon>
        <taxon>Thermotogae</taxon>
        <taxon>Kosmotogales</taxon>
        <taxon>Kosmotogaceae</taxon>
        <taxon>Kosmotoga</taxon>
    </lineage>
</organism>
<dbReference type="PROSITE" id="PS51186">
    <property type="entry name" value="GNAT"/>
    <property type="match status" value="1"/>
</dbReference>
<evidence type="ECO:0000313" key="3">
    <source>
        <dbReference type="Proteomes" id="UP000002382"/>
    </source>
</evidence>
<reference evidence="2 3" key="1">
    <citation type="submission" date="2009-06" db="EMBL/GenBank/DDBJ databases">
        <title>Complete sequence of Thermotogales bacterium TBF 19.5.1.</title>
        <authorList>
            <consortium name="US DOE Joint Genome Institute"/>
            <person name="Lucas S."/>
            <person name="Copeland A."/>
            <person name="Lapidus A."/>
            <person name="Glavina del Rio T."/>
            <person name="Tice H."/>
            <person name="Bruce D."/>
            <person name="Goodwin L."/>
            <person name="Pitluck S."/>
            <person name="Chertkov O."/>
            <person name="Brettin T."/>
            <person name="Detter J.C."/>
            <person name="Han C."/>
            <person name="Schmutz J."/>
            <person name="Larimer F."/>
            <person name="Land M."/>
            <person name="Hauser L."/>
            <person name="Kyrpides N."/>
            <person name="Ovchinnikova G."/>
            <person name="Noll K."/>
        </authorList>
    </citation>
    <scope>NUCLEOTIDE SEQUENCE [LARGE SCALE GENOMIC DNA]</scope>
    <source>
        <strain evidence="3">ATCC BAA-1733 / DSM 21960 / TBF 19.5.1</strain>
    </source>
</reference>
<dbReference type="OrthoDB" id="40842at2"/>
<dbReference type="HOGENOM" id="CLU_813253_0_0_0"/>
<dbReference type="SUPFAM" id="SSF55729">
    <property type="entry name" value="Acyl-CoA N-acyltransferases (Nat)"/>
    <property type="match status" value="1"/>
</dbReference>
<dbReference type="GO" id="GO:0016747">
    <property type="term" value="F:acyltransferase activity, transferring groups other than amino-acyl groups"/>
    <property type="evidence" value="ECO:0007669"/>
    <property type="project" value="InterPro"/>
</dbReference>
<dbReference type="Proteomes" id="UP000002382">
    <property type="component" value="Chromosome"/>
</dbReference>
<evidence type="ECO:0000313" key="2">
    <source>
        <dbReference type="EMBL" id="ACR80504.1"/>
    </source>
</evidence>
<proteinExistence type="predicted"/>
<reference evidence="2 3" key="2">
    <citation type="journal article" date="2011" name="J. Bacteriol.">
        <title>Genome Sequence of Kosmotoga olearia Strain TBF 19.5.1, a Thermophilic Bacterium with a Wide Growth Temperature Range, Isolated from the Troll B Oil Platform in the North Sea.</title>
        <authorList>
            <person name="Swithers K.S."/>
            <person name="Dipippo J.L."/>
            <person name="Bruce D.C."/>
            <person name="Detter C."/>
            <person name="Tapia R."/>
            <person name="Han S."/>
            <person name="Goodwin L.A."/>
            <person name="Han J."/>
            <person name="Woyke T."/>
            <person name="Pitluck S."/>
            <person name="Pennacchio L."/>
            <person name="Nolan M."/>
            <person name="Mikhailova N."/>
            <person name="Land M.L."/>
            <person name="Nesbo C.L."/>
            <person name="Gogarten J.P."/>
            <person name="Noll K.M."/>
        </authorList>
    </citation>
    <scope>NUCLEOTIDE SEQUENCE [LARGE SCALE GENOMIC DNA]</scope>
    <source>
        <strain evidence="3">ATCC BAA-1733 / DSM 21960 / TBF 19.5.1</strain>
    </source>
</reference>
<dbReference type="InterPro" id="IPR016181">
    <property type="entry name" value="Acyl_CoA_acyltransferase"/>
</dbReference>
<evidence type="ECO:0000259" key="1">
    <source>
        <dbReference type="PROSITE" id="PS51186"/>
    </source>
</evidence>
<dbReference type="EMBL" id="CP001634">
    <property type="protein sequence ID" value="ACR80504.1"/>
    <property type="molecule type" value="Genomic_DNA"/>
</dbReference>
<dbReference type="KEGG" id="kol:Kole_1822"/>
<dbReference type="InterPro" id="IPR000182">
    <property type="entry name" value="GNAT_dom"/>
</dbReference>
<dbReference type="STRING" id="521045.Kole_1822"/>
<accession>C5CG10</accession>
<sequence length="341" mass="40085">MIIREARPEDNAKLLEIERTSAQEGNVWFTSNREDFFEKMRYFEDGFMLVAEDEKTGDIIGCAGAGFADYWLEGRKQRGVYLFGLRTNPKYRMKVARWLKALIEKMGDILENSEAEFGFGSVKADNIRSIKILRHMNLFAARTLNFYVQPVLRRGKVKGLEIDNDPEISELQEYYINSMEDHDLVPMDLDRNFFPRLKEQKRLKVYRYKSAWAAVWDITGEYDVAITRLSKSLRALQVSVRFLATLVPFVRIPKLNEFIRSWHVIIFEYQDLKDAKKLVKAIHHDAWNNRIHLLNFAEDAEVDHIKKALGPFTIKLPFVLHTIDRKQSRKNFKPVIWPPRI</sequence>